<dbReference type="InterPro" id="IPR003892">
    <property type="entry name" value="CUE"/>
</dbReference>
<proteinExistence type="predicted"/>
<protein>
    <recommendedName>
        <fullName evidence="3">CUE domain-containing protein</fullName>
    </recommendedName>
</protein>
<keyword evidence="2" id="KW-1133">Transmembrane helix</keyword>
<dbReference type="Gene3D" id="1.10.8.10">
    <property type="entry name" value="DNA helicase RuvA subunit, C-terminal domain"/>
    <property type="match status" value="1"/>
</dbReference>
<dbReference type="EMBL" id="KV454475">
    <property type="protein sequence ID" value="ODV63719.1"/>
    <property type="molecule type" value="Genomic_DNA"/>
</dbReference>
<dbReference type="CDD" id="cd14424">
    <property type="entry name" value="CUE_Cue1p_like"/>
    <property type="match status" value="1"/>
</dbReference>
<accession>A0A1D2VQ48</accession>
<feature type="domain" description="CUE" evidence="3">
    <location>
        <begin position="81"/>
        <end position="124"/>
    </location>
</feature>
<feature type="non-terminal residue" evidence="4">
    <location>
        <position position="196"/>
    </location>
</feature>
<feature type="compositionally biased region" description="Polar residues" evidence="1">
    <location>
        <begin position="152"/>
        <end position="165"/>
    </location>
</feature>
<feature type="transmembrane region" description="Helical" evidence="2">
    <location>
        <begin position="6"/>
        <end position="23"/>
    </location>
</feature>
<feature type="compositionally biased region" description="Low complexity" evidence="1">
    <location>
        <begin position="32"/>
        <end position="44"/>
    </location>
</feature>
<dbReference type="RefSeq" id="XP_020050026.1">
    <property type="nucleotide sequence ID" value="XM_020189986.1"/>
</dbReference>
<dbReference type="GO" id="GO:0043130">
    <property type="term" value="F:ubiquitin binding"/>
    <property type="evidence" value="ECO:0007669"/>
    <property type="project" value="InterPro"/>
</dbReference>
<keyword evidence="5" id="KW-1185">Reference proteome</keyword>
<feature type="compositionally biased region" description="Polar residues" evidence="1">
    <location>
        <begin position="51"/>
        <end position="61"/>
    </location>
</feature>
<keyword evidence="2" id="KW-0472">Membrane</keyword>
<dbReference type="PROSITE" id="PS51140">
    <property type="entry name" value="CUE"/>
    <property type="match status" value="1"/>
</dbReference>
<keyword evidence="2" id="KW-0812">Transmembrane</keyword>
<dbReference type="Pfam" id="PF02845">
    <property type="entry name" value="CUE"/>
    <property type="match status" value="1"/>
</dbReference>
<evidence type="ECO:0000313" key="4">
    <source>
        <dbReference type="EMBL" id="ODV63719.1"/>
    </source>
</evidence>
<dbReference type="InParanoid" id="A0A1D2VQ48"/>
<evidence type="ECO:0000259" key="3">
    <source>
        <dbReference type="PROSITE" id="PS51140"/>
    </source>
</evidence>
<dbReference type="GeneID" id="30963622"/>
<dbReference type="FunCoup" id="A0A1D2VQ48">
    <property type="interactions" value="23"/>
</dbReference>
<feature type="compositionally biased region" description="Basic and acidic residues" evidence="1">
    <location>
        <begin position="130"/>
        <end position="139"/>
    </location>
</feature>
<feature type="compositionally biased region" description="Basic residues" evidence="1">
    <location>
        <begin position="62"/>
        <end position="77"/>
    </location>
</feature>
<reference evidence="5" key="1">
    <citation type="submission" date="2016-05" db="EMBL/GenBank/DDBJ databases">
        <title>Comparative genomics of biotechnologically important yeasts.</title>
        <authorList>
            <consortium name="DOE Joint Genome Institute"/>
            <person name="Riley R."/>
            <person name="Haridas S."/>
            <person name="Wolfe K.H."/>
            <person name="Lopes M.R."/>
            <person name="Hittinger C.T."/>
            <person name="Goker M."/>
            <person name="Salamov A."/>
            <person name="Wisecaver J."/>
            <person name="Long T.M."/>
            <person name="Aerts A.L."/>
            <person name="Barry K."/>
            <person name="Choi C."/>
            <person name="Clum A."/>
            <person name="Coughlan A.Y."/>
            <person name="Deshpande S."/>
            <person name="Douglass A.P."/>
            <person name="Hanson S.J."/>
            <person name="Klenk H.-P."/>
            <person name="Labutti K."/>
            <person name="Lapidus A."/>
            <person name="Lindquist E."/>
            <person name="Lipzen A."/>
            <person name="Meier-Kolthoff J.P."/>
            <person name="Ohm R.A."/>
            <person name="Otillar R.P."/>
            <person name="Pangilinan J."/>
            <person name="Peng Y."/>
            <person name="Rokas A."/>
            <person name="Rosa C.A."/>
            <person name="Scheuner C."/>
            <person name="Sibirny A.A."/>
            <person name="Slot J.C."/>
            <person name="Stielow J.B."/>
            <person name="Sun H."/>
            <person name="Kurtzman C.P."/>
            <person name="Blackwell M."/>
            <person name="Grigoriev I.V."/>
            <person name="Jeffries T.W."/>
        </authorList>
    </citation>
    <scope>NUCLEOTIDE SEQUENCE [LARGE SCALE GENOMIC DNA]</scope>
    <source>
        <strain evidence="5">DSM 1968</strain>
    </source>
</reference>
<dbReference type="Proteomes" id="UP000095038">
    <property type="component" value="Unassembled WGS sequence"/>
</dbReference>
<dbReference type="SMART" id="SM00546">
    <property type="entry name" value="CUE"/>
    <property type="match status" value="1"/>
</dbReference>
<evidence type="ECO:0000313" key="5">
    <source>
        <dbReference type="Proteomes" id="UP000095038"/>
    </source>
</evidence>
<organism evidence="4 5">
    <name type="scientific">Ascoidea rubescens DSM 1968</name>
    <dbReference type="NCBI Taxonomy" id="1344418"/>
    <lineage>
        <taxon>Eukaryota</taxon>
        <taxon>Fungi</taxon>
        <taxon>Dikarya</taxon>
        <taxon>Ascomycota</taxon>
        <taxon>Saccharomycotina</taxon>
        <taxon>Saccharomycetes</taxon>
        <taxon>Ascoideaceae</taxon>
        <taxon>Ascoidea</taxon>
    </lineage>
</organism>
<evidence type="ECO:0000256" key="2">
    <source>
        <dbReference type="SAM" id="Phobius"/>
    </source>
</evidence>
<evidence type="ECO:0000256" key="1">
    <source>
        <dbReference type="SAM" id="MobiDB-lite"/>
    </source>
</evidence>
<gene>
    <name evidence="4" type="ORF">ASCRUDRAFT_27137</name>
</gene>
<feature type="region of interest" description="Disordered" evidence="1">
    <location>
        <begin position="27"/>
        <end position="77"/>
    </location>
</feature>
<name>A0A1D2VQ48_9ASCO</name>
<dbReference type="STRING" id="1344418.A0A1D2VQ48"/>
<sequence>MDVSSVVFVSVLVAVFVLIKWFADPGLKPKSSRQQQQTNSTSDSGIPTMPAKSSAQSLSTGSKHKSKSNPNHTIHKRRRAVNNDMIEVVQTLAPQLSVAQIRYDLEKTGSIEETVEKFLKNGNLPFSPSNEEKSTEKSTENSTKNQAVPEKVTQSTNISHSTDLNKTVVGWAPTKEQRALNLKQKKAEMIEKARKR</sequence>
<dbReference type="OrthoDB" id="3824970at2759"/>
<feature type="region of interest" description="Disordered" evidence="1">
    <location>
        <begin position="121"/>
        <end position="174"/>
    </location>
</feature>
<dbReference type="AlphaFoldDB" id="A0A1D2VQ48"/>